<evidence type="ECO:0000313" key="1">
    <source>
        <dbReference type="WBParaSite" id="MCU_013300-RA"/>
    </source>
</evidence>
<name>A0A5K3G2P0_MESCO</name>
<dbReference type="AlphaFoldDB" id="A0A5K3G2P0"/>
<reference evidence="1" key="1">
    <citation type="submission" date="2019-11" db="UniProtKB">
        <authorList>
            <consortium name="WormBaseParasite"/>
        </authorList>
    </citation>
    <scope>IDENTIFICATION</scope>
</reference>
<organism evidence="1">
    <name type="scientific">Mesocestoides corti</name>
    <name type="common">Flatworm</name>
    <dbReference type="NCBI Taxonomy" id="53468"/>
    <lineage>
        <taxon>Eukaryota</taxon>
        <taxon>Metazoa</taxon>
        <taxon>Spiralia</taxon>
        <taxon>Lophotrochozoa</taxon>
        <taxon>Platyhelminthes</taxon>
        <taxon>Cestoda</taxon>
        <taxon>Eucestoda</taxon>
        <taxon>Cyclophyllidea</taxon>
        <taxon>Mesocestoididae</taxon>
        <taxon>Mesocestoides</taxon>
    </lineage>
</organism>
<sequence length="142" mass="16236">MHFGLMNICIPVLARHFGDPFLRRALAVTSEEQPLADLFRDSRLNNVDENLKLMLILMWISAPHTPHDERDARTASFEFLLSCIDLRQITPRFLDPTLNDNRFNLPLEYREILLDAWKAAHSSFTCPYSSSSSPTCSADSPE</sequence>
<accession>A0A5K3G2P0</accession>
<proteinExistence type="predicted"/>
<dbReference type="WBParaSite" id="MCU_013300-RA">
    <property type="protein sequence ID" value="MCU_013300-RA"/>
    <property type="gene ID" value="MCU_013300"/>
</dbReference>
<protein>
    <submittedName>
        <fullName evidence="1">BACK domain-containing protein</fullName>
    </submittedName>
</protein>